<evidence type="ECO:0000313" key="2">
    <source>
        <dbReference type="EMBL" id="KAI6656436.1"/>
    </source>
</evidence>
<reference evidence="2 3" key="1">
    <citation type="journal article" date="2023" name="BMC Biol.">
        <title>The compact genome of the sponge Oopsacas minuta (Hexactinellida) is lacking key metazoan core genes.</title>
        <authorList>
            <person name="Santini S."/>
            <person name="Schenkelaars Q."/>
            <person name="Jourda C."/>
            <person name="Duchesne M."/>
            <person name="Belahbib H."/>
            <person name="Rocher C."/>
            <person name="Selva M."/>
            <person name="Riesgo A."/>
            <person name="Vervoort M."/>
            <person name="Leys S.P."/>
            <person name="Kodjabachian L."/>
            <person name="Le Bivic A."/>
            <person name="Borchiellini C."/>
            <person name="Claverie J.M."/>
            <person name="Renard E."/>
        </authorList>
    </citation>
    <scope>NUCLEOTIDE SEQUENCE [LARGE SCALE GENOMIC DNA]</scope>
    <source>
        <strain evidence="2">SPO-2</strain>
    </source>
</reference>
<name>A0AAV7K5F0_9METZ</name>
<sequence length="202" mass="22024">MDTEPSSIPIEPYSDSTRPSTGSSFYSGITSPSGSSEDEFFDAPESLGSHGHTREDSVSEPRISTPLVSTDILPILHPDEIPHNPPSIPNVSDSVIPLPTTISVLDQFNRANVPLKEEDFSSLESLENPSETETVTASFNQRWTSSPNIETYPITEERVIPGFNGTTTNILTFLSPNSDSANKEFTFKPIEQVSSTIFSVCI</sequence>
<evidence type="ECO:0000256" key="1">
    <source>
        <dbReference type="SAM" id="MobiDB-lite"/>
    </source>
</evidence>
<protein>
    <submittedName>
        <fullName evidence="2">Uncharacterized protein</fullName>
    </submittedName>
</protein>
<feature type="region of interest" description="Disordered" evidence="1">
    <location>
        <begin position="1"/>
        <end position="65"/>
    </location>
</feature>
<comment type="caution">
    <text evidence="2">The sequence shown here is derived from an EMBL/GenBank/DDBJ whole genome shotgun (WGS) entry which is preliminary data.</text>
</comment>
<keyword evidence="3" id="KW-1185">Reference proteome</keyword>
<organism evidence="2 3">
    <name type="scientific">Oopsacas minuta</name>
    <dbReference type="NCBI Taxonomy" id="111878"/>
    <lineage>
        <taxon>Eukaryota</taxon>
        <taxon>Metazoa</taxon>
        <taxon>Porifera</taxon>
        <taxon>Hexactinellida</taxon>
        <taxon>Hexasterophora</taxon>
        <taxon>Lyssacinosida</taxon>
        <taxon>Leucopsacidae</taxon>
        <taxon>Oopsacas</taxon>
    </lineage>
</organism>
<dbReference type="EMBL" id="JAKMXF010000144">
    <property type="protein sequence ID" value="KAI6656436.1"/>
    <property type="molecule type" value="Genomic_DNA"/>
</dbReference>
<accession>A0AAV7K5F0</accession>
<dbReference type="Proteomes" id="UP001165289">
    <property type="component" value="Unassembled WGS sequence"/>
</dbReference>
<dbReference type="AlphaFoldDB" id="A0AAV7K5F0"/>
<proteinExistence type="predicted"/>
<evidence type="ECO:0000313" key="3">
    <source>
        <dbReference type="Proteomes" id="UP001165289"/>
    </source>
</evidence>
<gene>
    <name evidence="2" type="ORF">LOD99_1232</name>
</gene>
<feature type="compositionally biased region" description="Polar residues" evidence="1">
    <location>
        <begin position="14"/>
        <end position="35"/>
    </location>
</feature>